<keyword evidence="2" id="KW-0143">Chaperone</keyword>
<dbReference type="GO" id="GO:0051131">
    <property type="term" value="P:chaperone-mediated protein complex assembly"/>
    <property type="evidence" value="ECO:0007669"/>
    <property type="project" value="TreeGrafter"/>
</dbReference>
<dbReference type="SUPFAM" id="SSF46579">
    <property type="entry name" value="Prefoldin"/>
    <property type="match status" value="1"/>
</dbReference>
<feature type="coiled-coil region" evidence="3">
    <location>
        <begin position="4"/>
        <end position="41"/>
    </location>
</feature>
<sequence length="120" mass="14120">MEELQKAQDALGNFVQAREKLENQLQENNIVKSELQQLKDKKPSERKVFKLTGGVLLPVEYDEAMGNVDKRLGYINNEIKNCEKSMKLEEEKMKEIQKKIQKARQEQMNLIQKMQQQVKK</sequence>
<dbReference type="GO" id="GO:0006457">
    <property type="term" value="P:protein folding"/>
    <property type="evidence" value="ECO:0007669"/>
    <property type="project" value="InterPro"/>
</dbReference>
<comment type="similarity">
    <text evidence="1">Belongs to the prefoldin subunit beta family.</text>
</comment>
<dbReference type="GO" id="GO:0005737">
    <property type="term" value="C:cytoplasm"/>
    <property type="evidence" value="ECO:0007669"/>
    <property type="project" value="TreeGrafter"/>
</dbReference>
<reference evidence="5" key="1">
    <citation type="journal article" date="2016" name="Genome Announc.">
        <title>Genome sequences of three species of Hanseniaspora isolated from spontaneous wine fermentations.</title>
        <authorList>
            <person name="Sternes P.R."/>
            <person name="Lee D."/>
            <person name="Kutyna D.R."/>
            <person name="Borneman A.R."/>
        </authorList>
    </citation>
    <scope>NUCLEOTIDE SEQUENCE [LARGE SCALE GENOMIC DNA]</scope>
    <source>
        <strain evidence="5">AWRI3580</strain>
    </source>
</reference>
<dbReference type="InterPro" id="IPR009053">
    <property type="entry name" value="Prefoldin"/>
</dbReference>
<keyword evidence="5" id="KW-1185">Reference proteome</keyword>
<dbReference type="AlphaFoldDB" id="A0A1E5RJF2"/>
<dbReference type="GO" id="GO:0051087">
    <property type="term" value="F:protein-folding chaperone binding"/>
    <property type="evidence" value="ECO:0007669"/>
    <property type="project" value="TreeGrafter"/>
</dbReference>
<evidence type="ECO:0000256" key="1">
    <source>
        <dbReference type="ARBA" id="ARBA00008045"/>
    </source>
</evidence>
<dbReference type="CDD" id="cd23161">
    <property type="entry name" value="Prefoldin_6"/>
    <property type="match status" value="1"/>
</dbReference>
<name>A0A1E5RJF2_HANUV</name>
<dbReference type="Pfam" id="PF01920">
    <property type="entry name" value="Prefoldin_2"/>
    <property type="match status" value="1"/>
</dbReference>
<dbReference type="PANTHER" id="PTHR21431:SF0">
    <property type="entry name" value="PREFOLDIN SUBUNIT 6"/>
    <property type="match status" value="1"/>
</dbReference>
<dbReference type="STRING" id="29833.A0A1E5RJF2"/>
<evidence type="ECO:0000256" key="3">
    <source>
        <dbReference type="SAM" id="Coils"/>
    </source>
</evidence>
<evidence type="ECO:0000256" key="2">
    <source>
        <dbReference type="ARBA" id="ARBA00023186"/>
    </source>
</evidence>
<dbReference type="VEuPathDB" id="FungiDB:AWRI3580_g2673"/>
<dbReference type="PANTHER" id="PTHR21431">
    <property type="entry name" value="PREFOLDIN SUBUNIT 6"/>
    <property type="match status" value="1"/>
</dbReference>
<organism evidence="4 5">
    <name type="scientific">Hanseniaspora uvarum</name>
    <name type="common">Yeast</name>
    <name type="synonym">Kloeckera apiculata</name>
    <dbReference type="NCBI Taxonomy" id="29833"/>
    <lineage>
        <taxon>Eukaryota</taxon>
        <taxon>Fungi</taxon>
        <taxon>Dikarya</taxon>
        <taxon>Ascomycota</taxon>
        <taxon>Saccharomycotina</taxon>
        <taxon>Saccharomycetes</taxon>
        <taxon>Saccharomycodales</taxon>
        <taxon>Saccharomycodaceae</taxon>
        <taxon>Hanseniaspora</taxon>
    </lineage>
</organism>
<dbReference type="Gene3D" id="1.10.287.370">
    <property type="match status" value="1"/>
</dbReference>
<dbReference type="OrthoDB" id="3972598at2759"/>
<evidence type="ECO:0000313" key="4">
    <source>
        <dbReference type="EMBL" id="OEJ86984.1"/>
    </source>
</evidence>
<gene>
    <name evidence="4" type="ORF">AWRI3580_g2673</name>
</gene>
<dbReference type="Proteomes" id="UP000095358">
    <property type="component" value="Unassembled WGS sequence"/>
</dbReference>
<comment type="caution">
    <text evidence="4">The sequence shown here is derived from an EMBL/GenBank/DDBJ whole genome shotgun (WGS) entry which is preliminary data.</text>
</comment>
<dbReference type="GO" id="GO:0016272">
    <property type="term" value="C:prefoldin complex"/>
    <property type="evidence" value="ECO:0007669"/>
    <property type="project" value="InterPro"/>
</dbReference>
<feature type="coiled-coil region" evidence="3">
    <location>
        <begin position="79"/>
        <end position="120"/>
    </location>
</feature>
<accession>A0A1E5RJF2</accession>
<dbReference type="GO" id="GO:0051082">
    <property type="term" value="F:unfolded protein binding"/>
    <property type="evidence" value="ECO:0007669"/>
    <property type="project" value="InterPro"/>
</dbReference>
<protein>
    <submittedName>
        <fullName evidence="4">Prefoldin subunit 6</fullName>
    </submittedName>
</protein>
<evidence type="ECO:0000313" key="5">
    <source>
        <dbReference type="Proteomes" id="UP000095358"/>
    </source>
</evidence>
<dbReference type="EMBL" id="LPNN01000005">
    <property type="protein sequence ID" value="OEJ86984.1"/>
    <property type="molecule type" value="Genomic_DNA"/>
</dbReference>
<proteinExistence type="inferred from homology"/>
<dbReference type="InterPro" id="IPR002777">
    <property type="entry name" value="PFD_beta-like"/>
</dbReference>
<keyword evidence="3" id="KW-0175">Coiled coil</keyword>